<protein>
    <recommendedName>
        <fullName evidence="2">Reverse transcriptase zinc-binding domain-containing protein</fullName>
    </recommendedName>
</protein>
<dbReference type="VEuPathDB" id="VectorBase:MDOA016146"/>
<evidence type="ECO:0008006" key="2">
    <source>
        <dbReference type="Google" id="ProtNLM"/>
    </source>
</evidence>
<organism evidence="1">
    <name type="scientific">Musca domestica</name>
    <name type="common">House fly</name>
    <dbReference type="NCBI Taxonomy" id="7370"/>
    <lineage>
        <taxon>Eukaryota</taxon>
        <taxon>Metazoa</taxon>
        <taxon>Ecdysozoa</taxon>
        <taxon>Arthropoda</taxon>
        <taxon>Hexapoda</taxon>
        <taxon>Insecta</taxon>
        <taxon>Pterygota</taxon>
        <taxon>Neoptera</taxon>
        <taxon>Endopterygota</taxon>
        <taxon>Diptera</taxon>
        <taxon>Brachycera</taxon>
        <taxon>Muscomorpha</taxon>
        <taxon>Muscoidea</taxon>
        <taxon>Muscidae</taxon>
        <taxon>Musca</taxon>
    </lineage>
</organism>
<accession>A0A1I8NJG6</accession>
<proteinExistence type="predicted"/>
<dbReference type="EnsemblMetazoa" id="MDOA016146-RA">
    <property type="protein sequence ID" value="MDOA016146-PA"/>
    <property type="gene ID" value="MDOA016146"/>
</dbReference>
<dbReference type="AlphaFoldDB" id="A0A1I8NJG6"/>
<sequence length="220" mass="25230">MAIQDGVIQTRNYRKYIMHDNTIPNDQCRRCGAASETIAHLHNSCTILTQNHYTTIHNNIGEIIYINIIKSLKINERTTYYYKYHPKPILETDNYTIYWDRSILVNNPPDITIPNRPDMIIIDKAAHTAKIIDFAVPLDNNIVETINTKKSKYQPLSQYLKNSLTLQKIEILPIVISSLGTIPLETTKSIEKLNVHSKIQTEMQKAVLIKATSIIRETIG</sequence>
<dbReference type="PANTHER" id="PTHR35450">
    <property type="entry name" value="REVERSE TRANSCRIPTASE DOMAIN-CONTAINING PROTEIN"/>
    <property type="match status" value="1"/>
</dbReference>
<reference evidence="1" key="1">
    <citation type="submission" date="2020-05" db="UniProtKB">
        <authorList>
            <consortium name="EnsemblMetazoa"/>
        </authorList>
    </citation>
    <scope>IDENTIFICATION</scope>
    <source>
        <strain evidence="1">Aabys</strain>
    </source>
</reference>
<evidence type="ECO:0000313" key="1">
    <source>
        <dbReference type="EnsemblMetazoa" id="MDOA016146-PA"/>
    </source>
</evidence>
<dbReference type="PANTHER" id="PTHR35450:SF2">
    <property type="entry name" value="REVERSE TRANSCRIPTASE DOMAIN-CONTAINING PROTEIN"/>
    <property type="match status" value="1"/>
</dbReference>
<name>A0A1I8NJG6_MUSDO</name>